<reference evidence="2" key="2">
    <citation type="journal article" date="2015" name="Data Brief">
        <title>Shoot transcriptome of the giant reed, Arundo donax.</title>
        <authorList>
            <person name="Barrero R.A."/>
            <person name="Guerrero F.D."/>
            <person name="Moolhuijzen P."/>
            <person name="Goolsby J.A."/>
            <person name="Tidwell J."/>
            <person name="Bellgard S.E."/>
            <person name="Bellgard M.I."/>
        </authorList>
    </citation>
    <scope>NUCLEOTIDE SEQUENCE</scope>
    <source>
        <tissue evidence="2">Shoot tissue taken approximately 20 cm above the soil surface</tissue>
    </source>
</reference>
<evidence type="ECO:0000256" key="1">
    <source>
        <dbReference type="SAM" id="MobiDB-lite"/>
    </source>
</evidence>
<reference evidence="2" key="1">
    <citation type="submission" date="2014-09" db="EMBL/GenBank/DDBJ databases">
        <authorList>
            <person name="Magalhaes I.L.F."/>
            <person name="Oliveira U."/>
            <person name="Santos F.R."/>
            <person name="Vidigal T.H.D.A."/>
            <person name="Brescovit A.D."/>
            <person name="Santos A.J."/>
        </authorList>
    </citation>
    <scope>NUCLEOTIDE SEQUENCE</scope>
    <source>
        <tissue evidence="2">Shoot tissue taken approximately 20 cm above the soil surface</tissue>
    </source>
</reference>
<name>A0A0A9FGJ6_ARUDO</name>
<evidence type="ECO:0000313" key="2">
    <source>
        <dbReference type="EMBL" id="JAE07398.1"/>
    </source>
</evidence>
<accession>A0A0A9FGJ6</accession>
<dbReference type="AlphaFoldDB" id="A0A0A9FGJ6"/>
<organism evidence="2">
    <name type="scientific">Arundo donax</name>
    <name type="common">Giant reed</name>
    <name type="synonym">Donax arundinaceus</name>
    <dbReference type="NCBI Taxonomy" id="35708"/>
    <lineage>
        <taxon>Eukaryota</taxon>
        <taxon>Viridiplantae</taxon>
        <taxon>Streptophyta</taxon>
        <taxon>Embryophyta</taxon>
        <taxon>Tracheophyta</taxon>
        <taxon>Spermatophyta</taxon>
        <taxon>Magnoliopsida</taxon>
        <taxon>Liliopsida</taxon>
        <taxon>Poales</taxon>
        <taxon>Poaceae</taxon>
        <taxon>PACMAD clade</taxon>
        <taxon>Arundinoideae</taxon>
        <taxon>Arundineae</taxon>
        <taxon>Arundo</taxon>
    </lineage>
</organism>
<sequence length="21" mass="2300">MCASRARSISSSREEKSCVLV</sequence>
<feature type="region of interest" description="Disordered" evidence="1">
    <location>
        <begin position="1"/>
        <end position="21"/>
    </location>
</feature>
<dbReference type="EMBL" id="GBRH01190498">
    <property type="protein sequence ID" value="JAE07398.1"/>
    <property type="molecule type" value="Transcribed_RNA"/>
</dbReference>
<feature type="compositionally biased region" description="Low complexity" evidence="1">
    <location>
        <begin position="1"/>
        <end position="11"/>
    </location>
</feature>
<feature type="compositionally biased region" description="Basic and acidic residues" evidence="1">
    <location>
        <begin position="12"/>
        <end position="21"/>
    </location>
</feature>
<proteinExistence type="predicted"/>
<protein>
    <submittedName>
        <fullName evidence="2">Uncharacterized protein</fullName>
    </submittedName>
</protein>